<proteinExistence type="predicted"/>
<name>A0A0V1FYQ9_TRIPS</name>
<dbReference type="Proteomes" id="UP000054995">
    <property type="component" value="Unassembled WGS sequence"/>
</dbReference>
<sequence length="60" mass="7154">MTYVAAWYNAKVTGRFRNTVTLPSCRNSFLCETLKYDLREVLLITNTKNYCYRQNRPVRT</sequence>
<gene>
    <name evidence="1" type="ORF">T4D_8980</name>
</gene>
<protein>
    <submittedName>
        <fullName evidence="1">Uncharacterized protein</fullName>
    </submittedName>
</protein>
<keyword evidence="2" id="KW-1185">Reference proteome</keyword>
<accession>A0A0V1FYQ9</accession>
<reference evidence="1 2" key="1">
    <citation type="submission" date="2015-01" db="EMBL/GenBank/DDBJ databases">
        <title>Evolution of Trichinella species and genotypes.</title>
        <authorList>
            <person name="Korhonen P.K."/>
            <person name="Edoardo P."/>
            <person name="Giuseppe L.R."/>
            <person name="Gasser R.B."/>
        </authorList>
    </citation>
    <scope>NUCLEOTIDE SEQUENCE [LARGE SCALE GENOMIC DNA]</scope>
    <source>
        <strain evidence="1">ISS470</strain>
    </source>
</reference>
<evidence type="ECO:0000313" key="2">
    <source>
        <dbReference type="Proteomes" id="UP000054995"/>
    </source>
</evidence>
<dbReference type="EMBL" id="JYDT01000016">
    <property type="protein sequence ID" value="KRY91118.1"/>
    <property type="molecule type" value="Genomic_DNA"/>
</dbReference>
<evidence type="ECO:0000313" key="1">
    <source>
        <dbReference type="EMBL" id="KRY91118.1"/>
    </source>
</evidence>
<organism evidence="1 2">
    <name type="scientific">Trichinella pseudospiralis</name>
    <name type="common">Parasitic roundworm</name>
    <dbReference type="NCBI Taxonomy" id="6337"/>
    <lineage>
        <taxon>Eukaryota</taxon>
        <taxon>Metazoa</taxon>
        <taxon>Ecdysozoa</taxon>
        <taxon>Nematoda</taxon>
        <taxon>Enoplea</taxon>
        <taxon>Dorylaimia</taxon>
        <taxon>Trichinellida</taxon>
        <taxon>Trichinellidae</taxon>
        <taxon>Trichinella</taxon>
    </lineage>
</organism>
<comment type="caution">
    <text evidence="1">The sequence shown here is derived from an EMBL/GenBank/DDBJ whole genome shotgun (WGS) entry which is preliminary data.</text>
</comment>